<reference evidence="4 5" key="1">
    <citation type="submission" date="2022-06" db="EMBL/GenBank/DDBJ databases">
        <title>Genomic Encyclopedia of Archaeal and Bacterial Type Strains, Phase II (KMG-II): from individual species to whole genera.</title>
        <authorList>
            <person name="Goeker M."/>
        </authorList>
    </citation>
    <scope>NUCLEOTIDE SEQUENCE [LARGE SCALE GENOMIC DNA]</scope>
    <source>
        <strain evidence="4 5">DSM 44693</strain>
    </source>
</reference>
<feature type="compositionally biased region" description="Pro residues" evidence="1">
    <location>
        <begin position="373"/>
        <end position="391"/>
    </location>
</feature>
<dbReference type="EMBL" id="JAMTCJ010000002">
    <property type="protein sequence ID" value="MCP2176649.1"/>
    <property type="molecule type" value="Genomic_DNA"/>
</dbReference>
<feature type="region of interest" description="Disordered" evidence="1">
    <location>
        <begin position="337"/>
        <end position="435"/>
    </location>
</feature>
<evidence type="ECO:0000256" key="1">
    <source>
        <dbReference type="SAM" id="MobiDB-lite"/>
    </source>
</evidence>
<protein>
    <recommendedName>
        <fullName evidence="3">DUF6779 domain-containing protein</fullName>
    </recommendedName>
</protein>
<accession>A0ABT1HEQ7</accession>
<evidence type="ECO:0000256" key="2">
    <source>
        <dbReference type="SAM" id="Phobius"/>
    </source>
</evidence>
<keyword evidence="5" id="KW-1185">Reference proteome</keyword>
<feature type="region of interest" description="Disordered" evidence="1">
    <location>
        <begin position="168"/>
        <end position="211"/>
    </location>
</feature>
<comment type="caution">
    <text evidence="4">The sequence shown here is derived from an EMBL/GenBank/DDBJ whole genome shotgun (WGS) entry which is preliminary data.</text>
</comment>
<feature type="transmembrane region" description="Helical" evidence="2">
    <location>
        <begin position="63"/>
        <end position="83"/>
    </location>
</feature>
<evidence type="ECO:0000313" key="4">
    <source>
        <dbReference type="EMBL" id="MCP2176649.1"/>
    </source>
</evidence>
<organism evidence="4 5">
    <name type="scientific">Williamsia maris</name>
    <dbReference type="NCBI Taxonomy" id="72806"/>
    <lineage>
        <taxon>Bacteria</taxon>
        <taxon>Bacillati</taxon>
        <taxon>Actinomycetota</taxon>
        <taxon>Actinomycetes</taxon>
        <taxon>Mycobacteriales</taxon>
        <taxon>Nocardiaceae</taxon>
        <taxon>Williamsia</taxon>
    </lineage>
</organism>
<feature type="compositionally biased region" description="Low complexity" evidence="1">
    <location>
        <begin position="303"/>
        <end position="314"/>
    </location>
</feature>
<keyword evidence="2" id="KW-0812">Transmembrane</keyword>
<evidence type="ECO:0000259" key="3">
    <source>
        <dbReference type="Pfam" id="PF20570"/>
    </source>
</evidence>
<feature type="compositionally biased region" description="Low complexity" evidence="1">
    <location>
        <begin position="180"/>
        <end position="202"/>
    </location>
</feature>
<keyword evidence="2" id="KW-1133">Transmembrane helix</keyword>
<dbReference type="Pfam" id="PF20570">
    <property type="entry name" value="DUF6779"/>
    <property type="match status" value="1"/>
</dbReference>
<dbReference type="InterPro" id="IPR046706">
    <property type="entry name" value="DUF6779"/>
</dbReference>
<dbReference type="Proteomes" id="UP001206895">
    <property type="component" value="Unassembled WGS sequence"/>
</dbReference>
<feature type="region of interest" description="Disordered" evidence="1">
    <location>
        <begin position="1"/>
        <end position="30"/>
    </location>
</feature>
<gene>
    <name evidence="4" type="ORF">LX13_002468</name>
</gene>
<name>A0ABT1HEQ7_9NOCA</name>
<feature type="compositionally biased region" description="Acidic residues" evidence="1">
    <location>
        <begin position="253"/>
        <end position="263"/>
    </location>
</feature>
<feature type="domain" description="DUF6779" evidence="3">
    <location>
        <begin position="67"/>
        <end position="173"/>
    </location>
</feature>
<feature type="compositionally biased region" description="Low complexity" evidence="1">
    <location>
        <begin position="280"/>
        <end position="289"/>
    </location>
</feature>
<sequence length="435" mass="45938">MTLRTGSHAAPTNAGMLTDMTTTGRSADSRRVRRGPAQWLLGLLLALAIGASIAMMFSNSRSIAASLAVISALWAAVIGAILVTKFRRQADSAESKARDLRLVYELQLEREITARRQYELGVETQVRREVHAETNEELGELKAQIEALRASLELLVGGDLPEQRVALRSERRRELDRARSGSGESSYSSAGSYSSSDPAFDDPAFHDPAFHDTAYDDGAVAERDFASTAPDVGADQVPIAEPNTLTEVIPVVTDDEQGPTSDDDGLRGAPSPTPSSRHGAAASDPAPADVPKFVDETPTDEWAVAPAEVVPEPVPAEPIAAEPIAAEPIAAEPIASEPIVADVVTEPPAPSATSHASQGGGRHGRGAATAQPEPTPDPVPEPPVEPTPAPAPSRNDRHRAPDPEPGAHQSGRSASELIDQLRSGTGGGRRRRRED</sequence>
<keyword evidence="2" id="KW-0472">Membrane</keyword>
<feature type="transmembrane region" description="Helical" evidence="2">
    <location>
        <begin position="39"/>
        <end position="57"/>
    </location>
</feature>
<evidence type="ECO:0000313" key="5">
    <source>
        <dbReference type="Proteomes" id="UP001206895"/>
    </source>
</evidence>
<feature type="compositionally biased region" description="Basic and acidic residues" evidence="1">
    <location>
        <begin position="168"/>
        <end position="179"/>
    </location>
</feature>
<feature type="region of interest" description="Disordered" evidence="1">
    <location>
        <begin position="230"/>
        <end position="314"/>
    </location>
</feature>
<proteinExistence type="predicted"/>